<dbReference type="AlphaFoldDB" id="A0A2P5DRA8"/>
<keyword evidence="2" id="KW-1185">Reference proteome</keyword>
<name>A0A2P5DRA8_TREOI</name>
<comment type="caution">
    <text evidence="1">The sequence shown here is derived from an EMBL/GenBank/DDBJ whole genome shotgun (WGS) entry which is preliminary data.</text>
</comment>
<organism evidence="1 2">
    <name type="scientific">Trema orientale</name>
    <name type="common">Charcoal tree</name>
    <name type="synonym">Celtis orientalis</name>
    <dbReference type="NCBI Taxonomy" id="63057"/>
    <lineage>
        <taxon>Eukaryota</taxon>
        <taxon>Viridiplantae</taxon>
        <taxon>Streptophyta</taxon>
        <taxon>Embryophyta</taxon>
        <taxon>Tracheophyta</taxon>
        <taxon>Spermatophyta</taxon>
        <taxon>Magnoliopsida</taxon>
        <taxon>eudicotyledons</taxon>
        <taxon>Gunneridae</taxon>
        <taxon>Pentapetalae</taxon>
        <taxon>rosids</taxon>
        <taxon>fabids</taxon>
        <taxon>Rosales</taxon>
        <taxon>Cannabaceae</taxon>
        <taxon>Trema</taxon>
    </lineage>
</organism>
<sequence>MKIEKTKKISFWDRTEPQKTTTLLLLLPLTSSSQRSSSDSSHTIDEPAELVRFFFDCPY</sequence>
<dbReference type="EMBL" id="JXTC01000254">
    <property type="protein sequence ID" value="PON75812.1"/>
    <property type="molecule type" value="Genomic_DNA"/>
</dbReference>
<dbReference type="InParanoid" id="A0A2P5DRA8"/>
<gene>
    <name evidence="1" type="ORF">TorRG33x02_244260</name>
</gene>
<evidence type="ECO:0000313" key="2">
    <source>
        <dbReference type="Proteomes" id="UP000237000"/>
    </source>
</evidence>
<proteinExistence type="predicted"/>
<accession>A0A2P5DRA8</accession>
<evidence type="ECO:0000313" key="1">
    <source>
        <dbReference type="EMBL" id="PON75812.1"/>
    </source>
</evidence>
<dbReference type="Proteomes" id="UP000237000">
    <property type="component" value="Unassembled WGS sequence"/>
</dbReference>
<reference evidence="2" key="1">
    <citation type="submission" date="2016-06" db="EMBL/GenBank/DDBJ databases">
        <title>Parallel loss of symbiosis genes in relatives of nitrogen-fixing non-legume Parasponia.</title>
        <authorList>
            <person name="Van Velzen R."/>
            <person name="Holmer R."/>
            <person name="Bu F."/>
            <person name="Rutten L."/>
            <person name="Van Zeijl A."/>
            <person name="Liu W."/>
            <person name="Santuari L."/>
            <person name="Cao Q."/>
            <person name="Sharma T."/>
            <person name="Shen D."/>
            <person name="Roswanjaya Y."/>
            <person name="Wardhani T."/>
            <person name="Kalhor M.S."/>
            <person name="Jansen J."/>
            <person name="Van den Hoogen J."/>
            <person name="Gungor B."/>
            <person name="Hartog M."/>
            <person name="Hontelez J."/>
            <person name="Verver J."/>
            <person name="Yang W.-C."/>
            <person name="Schijlen E."/>
            <person name="Repin R."/>
            <person name="Schilthuizen M."/>
            <person name="Schranz E."/>
            <person name="Heidstra R."/>
            <person name="Miyata K."/>
            <person name="Fedorova E."/>
            <person name="Kohlen W."/>
            <person name="Bisseling T."/>
            <person name="Smit S."/>
            <person name="Geurts R."/>
        </authorList>
    </citation>
    <scope>NUCLEOTIDE SEQUENCE [LARGE SCALE GENOMIC DNA]</scope>
    <source>
        <strain evidence="2">cv. RG33-2</strain>
    </source>
</reference>
<protein>
    <submittedName>
        <fullName evidence="1">Uncharacterized protein</fullName>
    </submittedName>
</protein>